<keyword evidence="1" id="KW-0812">Transmembrane</keyword>
<keyword evidence="3" id="KW-1185">Reference proteome</keyword>
<dbReference type="RefSeq" id="WP_015258840.1">
    <property type="nucleotide sequence ID" value="NC_019902.2"/>
</dbReference>
<dbReference type="OrthoDB" id="7872966at2"/>
<feature type="transmembrane region" description="Helical" evidence="1">
    <location>
        <begin position="103"/>
        <end position="126"/>
    </location>
</feature>
<dbReference type="STRING" id="1255043.TVNIR_2055"/>
<feature type="transmembrane region" description="Helical" evidence="1">
    <location>
        <begin position="146"/>
        <end position="162"/>
    </location>
</feature>
<dbReference type="PATRIC" id="fig|1255043.3.peg.2077"/>
<gene>
    <name evidence="2" type="ordered locus">TVNIR_2055</name>
</gene>
<evidence type="ECO:0000256" key="1">
    <source>
        <dbReference type="SAM" id="Phobius"/>
    </source>
</evidence>
<feature type="transmembrane region" description="Helical" evidence="1">
    <location>
        <begin position="174"/>
        <end position="190"/>
    </location>
</feature>
<keyword evidence="1" id="KW-1133">Transmembrane helix</keyword>
<feature type="transmembrane region" description="Helical" evidence="1">
    <location>
        <begin position="74"/>
        <end position="96"/>
    </location>
</feature>
<dbReference type="HOGENOM" id="CLU_107083_0_0_6"/>
<dbReference type="KEGG" id="tni:TVNIR_2055"/>
<dbReference type="AlphaFoldDB" id="L0DXM2"/>
<name>L0DXM2_THIND</name>
<accession>L0DXM2</accession>
<reference evidence="2" key="1">
    <citation type="submission" date="2015-12" db="EMBL/GenBank/DDBJ databases">
        <authorList>
            <person name="Tikhonova T.V."/>
            <person name="Pavlov A.R."/>
            <person name="Beletsky A.V."/>
            <person name="Mardanov A.V."/>
            <person name="Sorokin D.Y."/>
            <person name="Ravin N.V."/>
            <person name="Popov V.O."/>
        </authorList>
    </citation>
    <scope>NUCLEOTIDE SEQUENCE</scope>
    <source>
        <strain evidence="2">DSM 14787</strain>
    </source>
</reference>
<evidence type="ECO:0000313" key="2">
    <source>
        <dbReference type="EMBL" id="AGA33715.1"/>
    </source>
</evidence>
<sequence>MTLLDFARGPAMQIAIIIFILGIFWRLVGVWALRHKKDLSEPRQKGAWIGGIKGLFVHAWPYKPFVPKVGTQYIVGYIIHLGLFIVLIFGTPHMLFFADIVGFTWWTLPGGVITATAVITTLALFIALAKRLTNPVQRLISNFDDYAAWALTTAPFVTGLMTKWNMWPHYETGLAIHLLSVWLLLIYFPFGKLMHSFWFVVSRYTTGSRFARRGGMA</sequence>
<protein>
    <recommendedName>
        <fullName evidence="4">Nitrate reductase</fullName>
    </recommendedName>
</protein>
<keyword evidence="1" id="KW-0472">Membrane</keyword>
<evidence type="ECO:0000313" key="3">
    <source>
        <dbReference type="Proteomes" id="UP000010809"/>
    </source>
</evidence>
<dbReference type="SUPFAM" id="SSF103501">
    <property type="entry name" value="Respiratory nitrate reductase 1 gamma chain"/>
    <property type="match status" value="1"/>
</dbReference>
<dbReference type="InterPro" id="IPR036197">
    <property type="entry name" value="NarG-like_sf"/>
</dbReference>
<dbReference type="Proteomes" id="UP000010809">
    <property type="component" value="Chromosome"/>
</dbReference>
<organism evidence="2 3">
    <name type="scientific">Thioalkalivibrio nitratireducens (strain DSM 14787 / UNIQEM 213 / ALEN2)</name>
    <dbReference type="NCBI Taxonomy" id="1255043"/>
    <lineage>
        <taxon>Bacteria</taxon>
        <taxon>Pseudomonadati</taxon>
        <taxon>Pseudomonadota</taxon>
        <taxon>Gammaproteobacteria</taxon>
        <taxon>Chromatiales</taxon>
        <taxon>Ectothiorhodospiraceae</taxon>
        <taxon>Thioalkalivibrio</taxon>
    </lineage>
</organism>
<evidence type="ECO:0008006" key="4">
    <source>
        <dbReference type="Google" id="ProtNLM"/>
    </source>
</evidence>
<dbReference type="EMBL" id="CP003989">
    <property type="protein sequence ID" value="AGA33715.1"/>
    <property type="molecule type" value="Genomic_DNA"/>
</dbReference>
<dbReference type="Gene3D" id="1.20.950.20">
    <property type="entry name" value="Transmembrane di-heme cytochromes, Chain C"/>
    <property type="match status" value="1"/>
</dbReference>
<proteinExistence type="predicted"/>
<dbReference type="eggNOG" id="COG2181">
    <property type="taxonomic scope" value="Bacteria"/>
</dbReference>
<feature type="transmembrane region" description="Helical" evidence="1">
    <location>
        <begin position="12"/>
        <end position="33"/>
    </location>
</feature>